<dbReference type="InterPro" id="IPR051657">
    <property type="entry name" value="RNF168/RNF169_E3_ubiq-ligase"/>
</dbReference>
<feature type="compositionally biased region" description="Polar residues" evidence="12">
    <location>
        <begin position="44"/>
        <end position="54"/>
    </location>
</feature>
<evidence type="ECO:0000256" key="6">
    <source>
        <dbReference type="ARBA" id="ARBA00022763"/>
    </source>
</evidence>
<evidence type="ECO:0000256" key="9">
    <source>
        <dbReference type="ARBA" id="ARBA00022833"/>
    </source>
</evidence>
<keyword evidence="9" id="KW-0862">Zinc</keyword>
<dbReference type="EC" id="2.3.2.27" evidence="3"/>
<evidence type="ECO:0000256" key="4">
    <source>
        <dbReference type="ARBA" id="ARBA00022679"/>
    </source>
</evidence>
<reference evidence="14 15" key="1">
    <citation type="submission" date="2023-05" db="EMBL/GenBank/DDBJ databases">
        <title>A 100% complete, gapless, phased diploid assembly of the Scenedesmus obliquus UTEX 3031 genome.</title>
        <authorList>
            <person name="Biondi T.C."/>
            <person name="Hanschen E.R."/>
            <person name="Kwon T."/>
            <person name="Eng W."/>
            <person name="Kruse C.P.S."/>
            <person name="Koehler S.I."/>
            <person name="Kunde Y."/>
            <person name="Gleasner C.D."/>
            <person name="You Mak K.T."/>
            <person name="Polle J."/>
            <person name="Hovde B.T."/>
            <person name="Starkenburg S.R."/>
        </authorList>
    </citation>
    <scope>NUCLEOTIDE SEQUENCE [LARGE SCALE GENOMIC DNA]</scope>
    <source>
        <strain evidence="14 15">DOE0152z</strain>
    </source>
</reference>
<dbReference type="InterPro" id="IPR017907">
    <property type="entry name" value="Znf_RING_CS"/>
</dbReference>
<dbReference type="InterPro" id="IPR001841">
    <property type="entry name" value="Znf_RING"/>
</dbReference>
<feature type="compositionally biased region" description="Polar residues" evidence="12">
    <location>
        <begin position="292"/>
        <end position="314"/>
    </location>
</feature>
<evidence type="ECO:0000256" key="5">
    <source>
        <dbReference type="ARBA" id="ARBA00022723"/>
    </source>
</evidence>
<dbReference type="Pfam" id="PF00097">
    <property type="entry name" value="zf-C3HC4"/>
    <property type="match status" value="1"/>
</dbReference>
<dbReference type="EMBL" id="CP126208">
    <property type="protein sequence ID" value="WIA09482.1"/>
    <property type="molecule type" value="Genomic_DNA"/>
</dbReference>
<feature type="region of interest" description="Disordered" evidence="12">
    <location>
        <begin position="1"/>
        <end position="83"/>
    </location>
</feature>
<name>A0ABY8TM34_TETOB</name>
<evidence type="ECO:0000256" key="12">
    <source>
        <dbReference type="SAM" id="MobiDB-lite"/>
    </source>
</evidence>
<evidence type="ECO:0000256" key="3">
    <source>
        <dbReference type="ARBA" id="ARBA00012483"/>
    </source>
</evidence>
<feature type="compositionally biased region" description="Polar residues" evidence="12">
    <location>
        <begin position="24"/>
        <end position="34"/>
    </location>
</feature>
<dbReference type="Gene3D" id="3.30.40.10">
    <property type="entry name" value="Zinc/RING finger domain, C3HC4 (zinc finger)"/>
    <property type="match status" value="1"/>
</dbReference>
<dbReference type="PROSITE" id="PS50089">
    <property type="entry name" value="ZF_RING_2"/>
    <property type="match status" value="1"/>
</dbReference>
<evidence type="ECO:0000256" key="7">
    <source>
        <dbReference type="ARBA" id="ARBA00022771"/>
    </source>
</evidence>
<keyword evidence="15" id="KW-1185">Reference proteome</keyword>
<keyword evidence="10" id="KW-0539">Nucleus</keyword>
<dbReference type="SMART" id="SM00184">
    <property type="entry name" value="RING"/>
    <property type="match status" value="1"/>
</dbReference>
<protein>
    <recommendedName>
        <fullName evidence="3">RING-type E3 ubiquitin transferase</fullName>
        <ecNumber evidence="3">2.3.2.27</ecNumber>
    </recommendedName>
</protein>
<evidence type="ECO:0000256" key="11">
    <source>
        <dbReference type="PROSITE-ProRule" id="PRU00175"/>
    </source>
</evidence>
<comment type="catalytic activity">
    <reaction evidence="1">
        <text>S-ubiquitinyl-[E2 ubiquitin-conjugating enzyme]-L-cysteine + [acceptor protein]-L-lysine = [E2 ubiquitin-conjugating enzyme]-L-cysteine + N(6)-ubiquitinyl-[acceptor protein]-L-lysine.</text>
        <dbReference type="EC" id="2.3.2.27"/>
    </reaction>
</comment>
<comment type="subcellular location">
    <subcellularLocation>
        <location evidence="2">Nucleus</location>
    </subcellularLocation>
</comment>
<evidence type="ECO:0000256" key="1">
    <source>
        <dbReference type="ARBA" id="ARBA00000900"/>
    </source>
</evidence>
<dbReference type="PANTHER" id="PTHR23328:SF0">
    <property type="entry name" value="RING-TYPE DOMAIN-CONTAINING PROTEIN"/>
    <property type="match status" value="1"/>
</dbReference>
<keyword evidence="6" id="KW-0227">DNA damage</keyword>
<proteinExistence type="predicted"/>
<evidence type="ECO:0000256" key="10">
    <source>
        <dbReference type="ARBA" id="ARBA00023242"/>
    </source>
</evidence>
<dbReference type="PROSITE" id="PS00518">
    <property type="entry name" value="ZF_RING_1"/>
    <property type="match status" value="1"/>
</dbReference>
<evidence type="ECO:0000259" key="13">
    <source>
        <dbReference type="PROSITE" id="PS50089"/>
    </source>
</evidence>
<dbReference type="InterPro" id="IPR018957">
    <property type="entry name" value="Znf_C3HC4_RING-type"/>
</dbReference>
<accession>A0ABY8TM34</accession>
<gene>
    <name evidence="14" type="ORF">OEZ85_008883</name>
</gene>
<evidence type="ECO:0000313" key="15">
    <source>
        <dbReference type="Proteomes" id="UP001244341"/>
    </source>
</evidence>
<keyword evidence="5" id="KW-0479">Metal-binding</keyword>
<dbReference type="SUPFAM" id="SSF57850">
    <property type="entry name" value="RING/U-box"/>
    <property type="match status" value="1"/>
</dbReference>
<feature type="domain" description="RING-type" evidence="13">
    <location>
        <begin position="101"/>
        <end position="139"/>
    </location>
</feature>
<keyword evidence="4" id="KW-0808">Transferase</keyword>
<feature type="region of interest" description="Disordered" evidence="12">
    <location>
        <begin position="260"/>
        <end position="314"/>
    </location>
</feature>
<evidence type="ECO:0000313" key="14">
    <source>
        <dbReference type="EMBL" id="WIA09482.1"/>
    </source>
</evidence>
<feature type="compositionally biased region" description="Low complexity" evidence="12">
    <location>
        <begin position="260"/>
        <end position="291"/>
    </location>
</feature>
<dbReference type="InterPro" id="IPR013083">
    <property type="entry name" value="Znf_RING/FYVE/PHD"/>
</dbReference>
<feature type="compositionally biased region" description="Polar residues" evidence="12">
    <location>
        <begin position="1"/>
        <end position="11"/>
    </location>
</feature>
<evidence type="ECO:0000256" key="8">
    <source>
        <dbReference type="ARBA" id="ARBA00022786"/>
    </source>
</evidence>
<sequence length="335" mass="35663">MDSPSTPQGGRQQERSASALRPINNLTEQLQGCTISKPKKREQTTATPASQARPRTQRRTGQENTPEGAAAAGTCASGAADSSVTPSRLNCIAELQEELSCSICLEICVRPCATPCGHAFCRACLRLALQHKRQCPKCRAAVPPTWQPKVNVALWNTIQLLFPKHAAAAPPATPLAPPAAAAAAAAPAGGRASRAAAQRQSRSEMLAAAASGGVFAANESAARQSFRPPRPAAASQPDGRSMRQQQQFLMQPDLQYLMQSMSQGSGNGSRQSQPQQRSQQPPARSTRPRQSNPFANVAQRTQTSQDNESSNHSQDFIGGSVITEFACYLIVCKHS</sequence>
<feature type="region of interest" description="Disordered" evidence="12">
    <location>
        <begin position="219"/>
        <end position="244"/>
    </location>
</feature>
<keyword evidence="8" id="KW-0833">Ubl conjugation pathway</keyword>
<keyword evidence="7 11" id="KW-0863">Zinc-finger</keyword>
<dbReference type="Proteomes" id="UP001244341">
    <property type="component" value="Chromosome 1b"/>
</dbReference>
<feature type="compositionally biased region" description="Low complexity" evidence="12">
    <location>
        <begin position="68"/>
        <end position="83"/>
    </location>
</feature>
<dbReference type="PANTHER" id="PTHR23328">
    <property type="entry name" value="RING-TYPE DOMAIN-CONTAINING PROTEIN"/>
    <property type="match status" value="1"/>
</dbReference>
<organism evidence="14 15">
    <name type="scientific">Tetradesmus obliquus</name>
    <name type="common">Green alga</name>
    <name type="synonym">Acutodesmus obliquus</name>
    <dbReference type="NCBI Taxonomy" id="3088"/>
    <lineage>
        <taxon>Eukaryota</taxon>
        <taxon>Viridiplantae</taxon>
        <taxon>Chlorophyta</taxon>
        <taxon>core chlorophytes</taxon>
        <taxon>Chlorophyceae</taxon>
        <taxon>CS clade</taxon>
        <taxon>Sphaeropleales</taxon>
        <taxon>Scenedesmaceae</taxon>
        <taxon>Tetradesmus</taxon>
    </lineage>
</organism>
<evidence type="ECO:0000256" key="2">
    <source>
        <dbReference type="ARBA" id="ARBA00004123"/>
    </source>
</evidence>